<comment type="caution">
    <text evidence="14">The sequence shown here is derived from an EMBL/GenBank/DDBJ whole genome shotgun (WGS) entry which is preliminary data.</text>
</comment>
<comment type="cofactor">
    <cofactor evidence="2">
        <name>Zn(2+)</name>
        <dbReference type="ChEBI" id="CHEBI:29105"/>
    </cofactor>
</comment>
<protein>
    <recommendedName>
        <fullName evidence="10 11">3-dehydroquinate synthase</fullName>
        <shortName evidence="10">DHQS</shortName>
        <ecNumber evidence="10 11">4.2.3.4</ecNumber>
    </recommendedName>
</protein>
<keyword evidence="10" id="KW-0028">Amino-acid biosynthesis</keyword>
<evidence type="ECO:0000256" key="4">
    <source>
        <dbReference type="ARBA" id="ARBA00022723"/>
    </source>
</evidence>
<dbReference type="Pfam" id="PF24621">
    <property type="entry name" value="DHQS_C"/>
    <property type="match status" value="1"/>
</dbReference>
<keyword evidence="7 10" id="KW-0520">NAD</keyword>
<dbReference type="GO" id="GO:0003856">
    <property type="term" value="F:3-dehydroquinate synthase activity"/>
    <property type="evidence" value="ECO:0007669"/>
    <property type="project" value="UniProtKB-UniRule"/>
</dbReference>
<dbReference type="InterPro" id="IPR016037">
    <property type="entry name" value="DHQ_synth_AroB"/>
</dbReference>
<dbReference type="Proteomes" id="UP000485569">
    <property type="component" value="Unassembled WGS sequence"/>
</dbReference>
<feature type="binding site" evidence="10">
    <location>
        <begin position="108"/>
        <end position="112"/>
    </location>
    <ligand>
        <name>NAD(+)</name>
        <dbReference type="ChEBI" id="CHEBI:57540"/>
    </ligand>
</feature>
<dbReference type="GO" id="GO:0009073">
    <property type="term" value="P:aromatic amino acid family biosynthetic process"/>
    <property type="evidence" value="ECO:0007669"/>
    <property type="project" value="UniProtKB-KW"/>
</dbReference>
<keyword evidence="6 10" id="KW-0862">Zinc</keyword>
<feature type="binding site" evidence="10">
    <location>
        <begin position="74"/>
        <end position="79"/>
    </location>
    <ligand>
        <name>NAD(+)</name>
        <dbReference type="ChEBI" id="CHEBI:57540"/>
    </ligand>
</feature>
<dbReference type="Gene3D" id="1.20.1090.10">
    <property type="entry name" value="Dehydroquinate synthase-like - alpha domain"/>
    <property type="match status" value="1"/>
</dbReference>
<evidence type="ECO:0000259" key="12">
    <source>
        <dbReference type="Pfam" id="PF01761"/>
    </source>
</evidence>
<comment type="subcellular location">
    <subcellularLocation>
        <location evidence="10">Cytoplasm</location>
    </subcellularLocation>
</comment>
<feature type="domain" description="3-dehydroquinate synthase C-terminal" evidence="13">
    <location>
        <begin position="184"/>
        <end position="328"/>
    </location>
</feature>
<dbReference type="GO" id="GO:0009423">
    <property type="term" value="P:chorismate biosynthetic process"/>
    <property type="evidence" value="ECO:0007669"/>
    <property type="project" value="UniProtKB-UniRule"/>
</dbReference>
<comment type="caution">
    <text evidence="10">Lacks conserved residue(s) required for the propagation of feature annotation.</text>
</comment>
<comment type="similarity">
    <text evidence="10">Belongs to the sugar phosphate cyclases superfamily. Dehydroquinate synthase family.</text>
</comment>
<dbReference type="NCBIfam" id="TIGR01357">
    <property type="entry name" value="aroB"/>
    <property type="match status" value="1"/>
</dbReference>
<dbReference type="InterPro" id="IPR050071">
    <property type="entry name" value="Dehydroquinate_synthase"/>
</dbReference>
<dbReference type="AlphaFoldDB" id="A0A1V5T399"/>
<keyword evidence="4 10" id="KW-0479">Metal-binding</keyword>
<dbReference type="GO" id="GO:0005737">
    <property type="term" value="C:cytoplasm"/>
    <property type="evidence" value="ECO:0007669"/>
    <property type="project" value="UniProtKB-SubCell"/>
</dbReference>
<evidence type="ECO:0000256" key="11">
    <source>
        <dbReference type="NCBIfam" id="TIGR01357"/>
    </source>
</evidence>
<dbReference type="SUPFAM" id="SSF56796">
    <property type="entry name" value="Dehydroquinate synthase-like"/>
    <property type="match status" value="1"/>
</dbReference>
<dbReference type="HAMAP" id="MF_00110">
    <property type="entry name" value="DHQ_synthase"/>
    <property type="match status" value="1"/>
</dbReference>
<evidence type="ECO:0000256" key="3">
    <source>
        <dbReference type="ARBA" id="ARBA00003485"/>
    </source>
</evidence>
<dbReference type="PANTHER" id="PTHR43622">
    <property type="entry name" value="3-DEHYDROQUINATE SYNTHASE"/>
    <property type="match status" value="1"/>
</dbReference>
<feature type="domain" description="3-dehydroquinate synthase N-terminal" evidence="12">
    <location>
        <begin position="70"/>
        <end position="182"/>
    </location>
</feature>
<evidence type="ECO:0000256" key="2">
    <source>
        <dbReference type="ARBA" id="ARBA00001947"/>
    </source>
</evidence>
<name>A0A1V5T399_9BACT</name>
<proteinExistence type="inferred from homology"/>
<evidence type="ECO:0000256" key="5">
    <source>
        <dbReference type="ARBA" id="ARBA00022741"/>
    </source>
</evidence>
<evidence type="ECO:0000256" key="8">
    <source>
        <dbReference type="ARBA" id="ARBA00023239"/>
    </source>
</evidence>
<keyword evidence="9 10" id="KW-0170">Cobalt</keyword>
<dbReference type="CDD" id="cd08195">
    <property type="entry name" value="DHQS"/>
    <property type="match status" value="1"/>
</dbReference>
<comment type="function">
    <text evidence="3 10">Catalyzes the conversion of 3-deoxy-D-arabino-heptulosonate 7-phosphate (DAHP) to dehydroquinate (DHQ).</text>
</comment>
<dbReference type="PIRSF" id="PIRSF001455">
    <property type="entry name" value="DHQ_synth"/>
    <property type="match status" value="1"/>
</dbReference>
<evidence type="ECO:0000256" key="10">
    <source>
        <dbReference type="HAMAP-Rule" id="MF_00110"/>
    </source>
</evidence>
<gene>
    <name evidence="10 14" type="primary">aroB</name>
    <name evidence="14" type="ORF">BWY41_00178</name>
</gene>
<dbReference type="EMBL" id="MWBQ01000021">
    <property type="protein sequence ID" value="OQA61227.1"/>
    <property type="molecule type" value="Genomic_DNA"/>
</dbReference>
<dbReference type="FunFam" id="3.40.50.1970:FF:000007">
    <property type="entry name" value="Pentafunctional AROM polypeptide"/>
    <property type="match status" value="1"/>
</dbReference>
<accession>A0A1V5T399</accession>
<feature type="binding site" evidence="10">
    <location>
        <begin position="132"/>
        <end position="133"/>
    </location>
    <ligand>
        <name>NAD(+)</name>
        <dbReference type="ChEBI" id="CHEBI:57540"/>
    </ligand>
</feature>
<dbReference type="InterPro" id="IPR030963">
    <property type="entry name" value="DHQ_synth_fam"/>
</dbReference>
<keyword evidence="10" id="KW-0963">Cytoplasm</keyword>
<evidence type="ECO:0000256" key="1">
    <source>
        <dbReference type="ARBA" id="ARBA00001911"/>
    </source>
</evidence>
<dbReference type="InterPro" id="IPR056179">
    <property type="entry name" value="DHQS_C"/>
</dbReference>
<dbReference type="GO" id="GO:0000166">
    <property type="term" value="F:nucleotide binding"/>
    <property type="evidence" value="ECO:0007669"/>
    <property type="project" value="UniProtKB-KW"/>
</dbReference>
<feature type="binding site" evidence="10">
    <location>
        <position position="187"/>
    </location>
    <ligand>
        <name>Zn(2+)</name>
        <dbReference type="ChEBI" id="CHEBI:29105"/>
    </ligand>
</feature>
<dbReference type="InterPro" id="IPR030960">
    <property type="entry name" value="DHQS/DOIS_N"/>
</dbReference>
<dbReference type="Gene3D" id="3.40.50.1970">
    <property type="match status" value="1"/>
</dbReference>
<evidence type="ECO:0000256" key="7">
    <source>
        <dbReference type="ARBA" id="ARBA00023027"/>
    </source>
</evidence>
<dbReference type="GO" id="GO:0046872">
    <property type="term" value="F:metal ion binding"/>
    <property type="evidence" value="ECO:0007669"/>
    <property type="project" value="UniProtKB-KW"/>
</dbReference>
<feature type="binding site" evidence="10">
    <location>
        <position position="267"/>
    </location>
    <ligand>
        <name>Zn(2+)</name>
        <dbReference type="ChEBI" id="CHEBI:29105"/>
    </ligand>
</feature>
<comment type="cofactor">
    <cofactor evidence="10">
        <name>Co(2+)</name>
        <dbReference type="ChEBI" id="CHEBI:48828"/>
    </cofactor>
    <cofactor evidence="10">
        <name>Zn(2+)</name>
        <dbReference type="ChEBI" id="CHEBI:29105"/>
    </cofactor>
    <text evidence="10">Binds 1 divalent metal cation per subunit. Can use either Co(2+) or Zn(2+).</text>
</comment>
<evidence type="ECO:0000313" key="14">
    <source>
        <dbReference type="EMBL" id="OQA61227.1"/>
    </source>
</evidence>
<evidence type="ECO:0000256" key="9">
    <source>
        <dbReference type="ARBA" id="ARBA00023285"/>
    </source>
</evidence>
<comment type="cofactor">
    <cofactor evidence="1 10">
        <name>NAD(+)</name>
        <dbReference type="ChEBI" id="CHEBI:57540"/>
    </cofactor>
</comment>
<evidence type="ECO:0000259" key="13">
    <source>
        <dbReference type="Pfam" id="PF24621"/>
    </source>
</evidence>
<dbReference type="EC" id="4.2.3.4" evidence="10 11"/>
<keyword evidence="5 10" id="KW-0547">Nucleotide-binding</keyword>
<dbReference type="PANTHER" id="PTHR43622:SF1">
    <property type="entry name" value="3-DEHYDROQUINATE SYNTHASE"/>
    <property type="match status" value="1"/>
</dbReference>
<evidence type="ECO:0000256" key="6">
    <source>
        <dbReference type="ARBA" id="ARBA00022833"/>
    </source>
</evidence>
<feature type="binding site" evidence="10">
    <location>
        <position position="154"/>
    </location>
    <ligand>
        <name>NAD(+)</name>
        <dbReference type="ChEBI" id="CHEBI:57540"/>
    </ligand>
</feature>
<reference evidence="14" key="1">
    <citation type="submission" date="2017-02" db="EMBL/GenBank/DDBJ databases">
        <title>Delving into the versatile metabolic prowess of the omnipresent phylum Bacteroidetes.</title>
        <authorList>
            <person name="Nobu M.K."/>
            <person name="Mei R."/>
            <person name="Narihiro T."/>
            <person name="Kuroda K."/>
            <person name="Liu W.-T."/>
        </authorList>
    </citation>
    <scope>NUCLEOTIDE SEQUENCE</scope>
    <source>
        <strain evidence="14">ADurb.Bin276</strain>
    </source>
</reference>
<feature type="binding site" evidence="10">
    <location>
        <position position="250"/>
    </location>
    <ligand>
        <name>Zn(2+)</name>
        <dbReference type="ChEBI" id="CHEBI:29105"/>
    </ligand>
</feature>
<feature type="binding site" evidence="10">
    <location>
        <position position="145"/>
    </location>
    <ligand>
        <name>NAD(+)</name>
        <dbReference type="ChEBI" id="CHEBI:57540"/>
    </ligand>
</feature>
<dbReference type="UniPathway" id="UPA00053">
    <property type="reaction ID" value="UER00085"/>
</dbReference>
<dbReference type="GO" id="GO:0008652">
    <property type="term" value="P:amino acid biosynthetic process"/>
    <property type="evidence" value="ECO:0007669"/>
    <property type="project" value="UniProtKB-KW"/>
</dbReference>
<keyword evidence="8 10" id="KW-0456">Lyase</keyword>
<dbReference type="Pfam" id="PF01761">
    <property type="entry name" value="DHQ_synthase"/>
    <property type="match status" value="1"/>
</dbReference>
<organism evidence="14">
    <name type="scientific">Candidatus Atribacter allofermentans</name>
    <dbReference type="NCBI Taxonomy" id="1852833"/>
    <lineage>
        <taxon>Bacteria</taxon>
        <taxon>Pseudomonadati</taxon>
        <taxon>Atribacterota</taxon>
        <taxon>Atribacteria</taxon>
        <taxon>Atribacterales</taxon>
        <taxon>Atribacteraceae</taxon>
        <taxon>Atribacter</taxon>
    </lineage>
</organism>
<comment type="pathway">
    <text evidence="10">Metabolic intermediate biosynthesis; chorismate biosynthesis; chorismate from D-erythrose 4-phosphate and phosphoenolpyruvate: step 2/7.</text>
</comment>
<keyword evidence="10" id="KW-0057">Aromatic amino acid biosynthesis</keyword>
<comment type="catalytic activity">
    <reaction evidence="10">
        <text>7-phospho-2-dehydro-3-deoxy-D-arabino-heptonate = 3-dehydroquinate + phosphate</text>
        <dbReference type="Rhea" id="RHEA:21968"/>
        <dbReference type="ChEBI" id="CHEBI:32364"/>
        <dbReference type="ChEBI" id="CHEBI:43474"/>
        <dbReference type="ChEBI" id="CHEBI:58394"/>
        <dbReference type="EC" id="4.2.3.4"/>
    </reaction>
</comment>
<sequence length="367" mass="40544">MNVRVLSIQTKTKHYPVILLPSLFTTSDWLNQVQFPSRKVTIVTNSTVGPLYAQKIIKILKEKDFIPSMVTIPDGEEYKQLNTVEKIYHELLNQGLDRKGFLIALGGGVITDITGFVASTYLRGIPYFQIPTSLLAQVDSSVGGKTGVNVEEGKNLIGTFYQPDGVIIGLDFLQSLPDREFREGLSEVIKASLLKGGEFFEFFRKNISMILGQDQKTLEEVIYQSIQFKGEIVQEDEKESGVRSILNYGHTLGHAFEKTLGYGALRHGEAVAVGMIGAAMVAEKMGMISTDLVNIHQKLLVRCGLPTSFPYSVKADSFIQSLLKDKKNVSGSLRMVLLKAIGKPVYSTPVEMGLVLDILPQLVEVEP</sequence>